<dbReference type="RefSeq" id="XP_027614577.1">
    <property type="nucleotide sequence ID" value="XM_027758776.1"/>
</dbReference>
<dbReference type="Proteomes" id="UP000287166">
    <property type="component" value="Unassembled WGS sequence"/>
</dbReference>
<feature type="compositionally biased region" description="Pro residues" evidence="1">
    <location>
        <begin position="196"/>
        <end position="205"/>
    </location>
</feature>
<evidence type="ECO:0000256" key="1">
    <source>
        <dbReference type="SAM" id="MobiDB-lite"/>
    </source>
</evidence>
<feature type="compositionally biased region" description="Basic residues" evidence="1">
    <location>
        <begin position="475"/>
        <end position="484"/>
    </location>
</feature>
<dbReference type="AlphaFoldDB" id="A0A401GPI3"/>
<name>A0A401GPI3_9APHY</name>
<proteinExistence type="predicted"/>
<dbReference type="STRING" id="139825.A0A401GPI3"/>
<feature type="region of interest" description="Disordered" evidence="1">
    <location>
        <begin position="1"/>
        <end position="46"/>
    </location>
</feature>
<comment type="caution">
    <text evidence="2">The sequence shown here is derived from an EMBL/GenBank/DDBJ whole genome shotgun (WGS) entry which is preliminary data.</text>
</comment>
<feature type="region of interest" description="Disordered" evidence="1">
    <location>
        <begin position="404"/>
        <end position="498"/>
    </location>
</feature>
<dbReference type="OrthoDB" id="3070411at2759"/>
<feature type="region of interest" description="Disordered" evidence="1">
    <location>
        <begin position="140"/>
        <end position="302"/>
    </location>
</feature>
<feature type="compositionally biased region" description="Polar residues" evidence="1">
    <location>
        <begin position="288"/>
        <end position="298"/>
    </location>
</feature>
<feature type="compositionally biased region" description="Basic residues" evidence="1">
    <location>
        <begin position="167"/>
        <end position="178"/>
    </location>
</feature>
<feature type="region of interest" description="Disordered" evidence="1">
    <location>
        <begin position="58"/>
        <end position="99"/>
    </location>
</feature>
<feature type="compositionally biased region" description="Polar residues" evidence="1">
    <location>
        <begin position="404"/>
        <end position="413"/>
    </location>
</feature>
<dbReference type="InParanoid" id="A0A401GPI3"/>
<feature type="compositionally biased region" description="Low complexity" evidence="1">
    <location>
        <begin position="140"/>
        <end position="149"/>
    </location>
</feature>
<dbReference type="GeneID" id="38780581"/>
<feature type="compositionally biased region" description="Polar residues" evidence="1">
    <location>
        <begin position="215"/>
        <end position="225"/>
    </location>
</feature>
<feature type="compositionally biased region" description="Low complexity" evidence="1">
    <location>
        <begin position="64"/>
        <end position="86"/>
    </location>
</feature>
<keyword evidence="3" id="KW-1185">Reference proteome</keyword>
<gene>
    <name evidence="2" type="ORF">SCP_0507190</name>
</gene>
<feature type="compositionally biased region" description="Low complexity" evidence="1">
    <location>
        <begin position="485"/>
        <end position="498"/>
    </location>
</feature>
<feature type="compositionally biased region" description="Low complexity" evidence="1">
    <location>
        <begin position="432"/>
        <end position="446"/>
    </location>
</feature>
<organism evidence="2 3">
    <name type="scientific">Sparassis crispa</name>
    <dbReference type="NCBI Taxonomy" id="139825"/>
    <lineage>
        <taxon>Eukaryota</taxon>
        <taxon>Fungi</taxon>
        <taxon>Dikarya</taxon>
        <taxon>Basidiomycota</taxon>
        <taxon>Agaricomycotina</taxon>
        <taxon>Agaricomycetes</taxon>
        <taxon>Polyporales</taxon>
        <taxon>Sparassidaceae</taxon>
        <taxon>Sparassis</taxon>
    </lineage>
</organism>
<feature type="compositionally biased region" description="Basic and acidic residues" evidence="1">
    <location>
        <begin position="414"/>
        <end position="431"/>
    </location>
</feature>
<reference evidence="2 3" key="1">
    <citation type="journal article" date="2018" name="Sci. Rep.">
        <title>Genome sequence of the cauliflower mushroom Sparassis crispa (Hanabiratake) and its association with beneficial usage.</title>
        <authorList>
            <person name="Kiyama R."/>
            <person name="Furutani Y."/>
            <person name="Kawaguchi K."/>
            <person name="Nakanishi T."/>
        </authorList>
    </citation>
    <scope>NUCLEOTIDE SEQUENCE [LARGE SCALE GENOMIC DNA]</scope>
</reference>
<protein>
    <submittedName>
        <fullName evidence="2">Uncharacterized protein</fullName>
    </submittedName>
</protein>
<dbReference type="EMBL" id="BFAD01000005">
    <property type="protein sequence ID" value="GBE83664.1"/>
    <property type="molecule type" value="Genomic_DNA"/>
</dbReference>
<feature type="compositionally biased region" description="Low complexity" evidence="1">
    <location>
        <begin position="28"/>
        <end position="46"/>
    </location>
</feature>
<evidence type="ECO:0000313" key="2">
    <source>
        <dbReference type="EMBL" id="GBE83664.1"/>
    </source>
</evidence>
<feature type="compositionally biased region" description="Low complexity" evidence="1">
    <location>
        <begin position="267"/>
        <end position="280"/>
    </location>
</feature>
<evidence type="ECO:0000313" key="3">
    <source>
        <dbReference type="Proteomes" id="UP000287166"/>
    </source>
</evidence>
<sequence>MALVTTSSVAAPADDIPRPPRPRSMVMFDAASPDAPSPASSSSFLDLSPQTARLEFSRRHTTYLSAPSRARPRRSSPLAGPSLALSHDGTLTGSDESGSLLSYSASVSASAASTWSASSCEHGTRFRAAPNVLFTLPSSKPAYPASSSSEHSADVTPSTEPSEQPPKPRKSTSIKRRLSVGFTKLRSTPILGHATAPPPVPPVPPSATAVHRNPTVKNPPTSTRPRSILLPPAHSMADAIPPEPSPPARLRAASPRHPRPTSMYGQPGSTSAPTMPTSSAHPHRRSYLSPSAHSNSATDPEHNWLTMSAAPRFSRAGLKAEGVILPVAANSEEGMRARQRALSSASTTRPGARPVSVIMEDRKGKGVPGRPASMIVSAGVPIPTQALHTTNRSRSMNQLLAQYQNGEVGSSNAKTKEQGGVKKEETARERPATAPARAPIRTPSRTSLNSLGSLPCPTPSQPDPVSSRSPSLRSAHPRPLHARTHSAASTLSPASSTESLHMALDSADLGTLRPPLAPFVQDDTGSLCSLASADTPSLAFTSGGSRTGSEASLSLGVVAEEGAEVRVVDEAEGERGDIGLQRLDIGVRIGEHGEKVRPAVIRPPVYVGDETKMKDADTKSTHSRRSRKTLLVRVRVHSGKEAKGGDETTALAPQRKLVKGVASSGKQQQQQHDGGIRRMWRRVVQSVRS</sequence>
<feature type="compositionally biased region" description="Polar residues" evidence="1">
    <location>
        <begin position="463"/>
        <end position="472"/>
    </location>
</feature>
<accession>A0A401GPI3</accession>